<dbReference type="Proteomes" id="UP000290189">
    <property type="component" value="Unassembled WGS sequence"/>
</dbReference>
<keyword evidence="2" id="KW-0812">Transmembrane</keyword>
<evidence type="ECO:0000256" key="1">
    <source>
        <dbReference type="SAM" id="MobiDB-lite"/>
    </source>
</evidence>
<organism evidence="3 4">
    <name type="scientific">Plasmodiophora brassicae</name>
    <name type="common">Clubroot disease agent</name>
    <dbReference type="NCBI Taxonomy" id="37360"/>
    <lineage>
        <taxon>Eukaryota</taxon>
        <taxon>Sar</taxon>
        <taxon>Rhizaria</taxon>
        <taxon>Endomyxa</taxon>
        <taxon>Phytomyxea</taxon>
        <taxon>Plasmodiophorida</taxon>
        <taxon>Plasmodiophoridae</taxon>
        <taxon>Plasmodiophora</taxon>
    </lineage>
</organism>
<feature type="transmembrane region" description="Helical" evidence="2">
    <location>
        <begin position="228"/>
        <end position="249"/>
    </location>
</feature>
<dbReference type="AlphaFoldDB" id="A0A3P3Y216"/>
<geneLocation type="mitochondrion" evidence="3"/>
<keyword evidence="2" id="KW-1133">Transmembrane helix</keyword>
<dbReference type="EMBL" id="OVEO01000002">
    <property type="protein sequence ID" value="SPQ94181.1"/>
    <property type="molecule type" value="Genomic_DNA"/>
</dbReference>
<evidence type="ECO:0000256" key="2">
    <source>
        <dbReference type="SAM" id="Phobius"/>
    </source>
</evidence>
<keyword evidence="3" id="KW-0496">Mitochondrion</keyword>
<sequence>MKSGRRANERLQHRRHVASVVEQLPAGFRQCLRSDNRDGRGRLQAPLGVHVLKPAHNRHGRHHVTLIMPHAHPDPTPAPTTSLPFPPPPHALMPNRAHPRTPPYRRQVHAANRRNSVGASAHAPRDVSPEGDVVPRAPNSLHCRIGAAAGADGRSQTASEVGVMDDENTAPCDLDGVDYVLVGAAAPPSVVVTGQQGKRGSCRTRWARTRAWFCAALGDDFPGGPIPFAAVACAAVVGALMLVGSTLLVDAYRDRQYAT</sequence>
<evidence type="ECO:0000313" key="3">
    <source>
        <dbReference type="EMBL" id="SPQ94181.1"/>
    </source>
</evidence>
<accession>A0A3P3Y216</accession>
<evidence type="ECO:0000313" key="4">
    <source>
        <dbReference type="Proteomes" id="UP000290189"/>
    </source>
</evidence>
<reference evidence="3 4" key="1">
    <citation type="submission" date="2018-03" db="EMBL/GenBank/DDBJ databases">
        <authorList>
            <person name="Fogelqvist J."/>
        </authorList>
    </citation>
    <scope>NUCLEOTIDE SEQUENCE [LARGE SCALE GENOMIC DNA]</scope>
</reference>
<name>A0A3P3Y216_PLABS</name>
<feature type="region of interest" description="Disordered" evidence="1">
    <location>
        <begin position="113"/>
        <end position="135"/>
    </location>
</feature>
<keyword evidence="2" id="KW-0472">Membrane</keyword>
<protein>
    <submittedName>
        <fullName evidence="3">Uncharacterized protein</fullName>
    </submittedName>
</protein>
<proteinExistence type="predicted"/>
<gene>
    <name evidence="3" type="ORF">PLBR_LOCUS1396</name>
</gene>